<name>A0A1J9PAQ7_9EURO</name>
<feature type="chain" id="PRO_5012114314" description="Auxiliary Activity family 9 catalytic domain-containing protein" evidence="6">
    <location>
        <begin position="22"/>
        <end position="324"/>
    </location>
</feature>
<evidence type="ECO:0000256" key="6">
    <source>
        <dbReference type="SAM" id="SignalP"/>
    </source>
</evidence>
<dbReference type="PANTHER" id="PTHR33353">
    <property type="entry name" value="PUTATIVE (AFU_ORTHOLOGUE AFUA_1G12560)-RELATED"/>
    <property type="match status" value="1"/>
</dbReference>
<keyword evidence="6" id="KW-0732">Signal</keyword>
<dbReference type="EMBL" id="LGRN01000285">
    <property type="protein sequence ID" value="OJD13608.1"/>
    <property type="molecule type" value="Genomic_DNA"/>
</dbReference>
<evidence type="ECO:0000313" key="8">
    <source>
        <dbReference type="EMBL" id="OJD13608.1"/>
    </source>
</evidence>
<comment type="cofactor">
    <cofactor evidence="1">
        <name>Cu(2+)</name>
        <dbReference type="ChEBI" id="CHEBI:29036"/>
    </cofactor>
</comment>
<proteinExistence type="predicted"/>
<evidence type="ECO:0000313" key="9">
    <source>
        <dbReference type="Proteomes" id="UP000182235"/>
    </source>
</evidence>
<dbReference type="OrthoDB" id="4183904at2759"/>
<reference evidence="8 9" key="1">
    <citation type="submission" date="2015-07" db="EMBL/GenBank/DDBJ databases">
        <title>Emmonsia species relationships and genome sequence.</title>
        <authorList>
            <consortium name="The Broad Institute Genomics Platform"/>
            <person name="Cuomo C.A."/>
            <person name="Munoz J.F."/>
            <person name="Imamovic A."/>
            <person name="Priest M.E."/>
            <person name="Young S."/>
            <person name="Clay O.K."/>
            <person name="McEwen J.G."/>
        </authorList>
    </citation>
    <scope>NUCLEOTIDE SEQUENCE [LARGE SCALE GENOMIC DNA]</scope>
    <source>
        <strain evidence="8 9">UAMH 9510</strain>
    </source>
</reference>
<feature type="signal peptide" evidence="6">
    <location>
        <begin position="1"/>
        <end position="21"/>
    </location>
</feature>
<evidence type="ECO:0000256" key="1">
    <source>
        <dbReference type="ARBA" id="ARBA00001973"/>
    </source>
</evidence>
<dbReference type="Gene3D" id="2.70.50.70">
    <property type="match status" value="1"/>
</dbReference>
<protein>
    <recommendedName>
        <fullName evidence="7">Auxiliary Activity family 9 catalytic domain-containing protein</fullName>
    </recommendedName>
</protein>
<dbReference type="STRING" id="1447872.A0A1J9PAQ7"/>
<accession>A0A1J9PAQ7</accession>
<dbReference type="AlphaFoldDB" id="A0A1J9PAQ7"/>
<keyword evidence="9" id="KW-1185">Reference proteome</keyword>
<dbReference type="GO" id="GO:0005576">
    <property type="term" value="C:extracellular region"/>
    <property type="evidence" value="ECO:0007669"/>
    <property type="project" value="UniProtKB-SubCell"/>
</dbReference>
<evidence type="ECO:0000256" key="3">
    <source>
        <dbReference type="ARBA" id="ARBA00022525"/>
    </source>
</evidence>
<evidence type="ECO:0000256" key="2">
    <source>
        <dbReference type="ARBA" id="ARBA00004613"/>
    </source>
</evidence>
<dbReference type="InterPro" id="IPR049892">
    <property type="entry name" value="AA9"/>
</dbReference>
<comment type="caution">
    <text evidence="8">The sequence shown here is derived from an EMBL/GenBank/DDBJ whole genome shotgun (WGS) entry which is preliminary data.</text>
</comment>
<dbReference type="Proteomes" id="UP000182235">
    <property type="component" value="Unassembled WGS sequence"/>
</dbReference>
<dbReference type="PANTHER" id="PTHR33353:SF34">
    <property type="entry name" value="ENDO-BETA-1,4-GLUCANASE D"/>
    <property type="match status" value="1"/>
</dbReference>
<feature type="domain" description="Auxiliary Activity family 9 catalytic" evidence="7">
    <location>
        <begin position="22"/>
        <end position="235"/>
    </location>
</feature>
<evidence type="ECO:0000256" key="5">
    <source>
        <dbReference type="SAM" id="MobiDB-lite"/>
    </source>
</evidence>
<keyword evidence="4" id="KW-1015">Disulfide bond</keyword>
<feature type="compositionally biased region" description="Basic residues" evidence="5">
    <location>
        <begin position="306"/>
        <end position="324"/>
    </location>
</feature>
<dbReference type="Pfam" id="PF03443">
    <property type="entry name" value="AA9"/>
    <property type="match status" value="1"/>
</dbReference>
<evidence type="ECO:0000256" key="4">
    <source>
        <dbReference type="ARBA" id="ARBA00023157"/>
    </source>
</evidence>
<dbReference type="InterPro" id="IPR005103">
    <property type="entry name" value="AA9_LPMO"/>
</dbReference>
<comment type="subcellular location">
    <subcellularLocation>
        <location evidence="2">Secreted</location>
    </subcellularLocation>
</comment>
<feature type="region of interest" description="Disordered" evidence="5">
    <location>
        <begin position="241"/>
        <end position="324"/>
    </location>
</feature>
<organism evidence="8 9">
    <name type="scientific">Emergomyces pasteurianus Ep9510</name>
    <dbReference type="NCBI Taxonomy" id="1447872"/>
    <lineage>
        <taxon>Eukaryota</taxon>
        <taxon>Fungi</taxon>
        <taxon>Dikarya</taxon>
        <taxon>Ascomycota</taxon>
        <taxon>Pezizomycotina</taxon>
        <taxon>Eurotiomycetes</taxon>
        <taxon>Eurotiomycetidae</taxon>
        <taxon>Onygenales</taxon>
        <taxon>Ajellomycetaceae</taxon>
        <taxon>Emergomyces</taxon>
    </lineage>
</organism>
<gene>
    <name evidence="8" type="ORF">AJ78_05952</name>
</gene>
<evidence type="ECO:0000259" key="7">
    <source>
        <dbReference type="Pfam" id="PF03443"/>
    </source>
</evidence>
<sequence>MFILRPTTLIGTLAPIAFVNAHGTVTGILADGNYFGGYLIEEYPYIDNPPEVAGWSTTATDTGYVDASSYTSPNIICHRDAQPGAATAEVSAGGTIELQWTKWPEGHHGPVLDYLANCNGDCSKVDKTALEFFKIQEAGLVDGSQTPGIWASDDLTANNNTWKLTIPKTIASGNYVLRHEIIALHSAHEKNGAQNYPQCFNLKITGGGTAQPHGTPGTALYKSTDPGIKMNIYNPFNGYEIPGPPLFKDDGNSGSDQSPRPTNPPPSSPAAPIVSPTAAPPPTTTHSGQDGGPSKPAATGRCSARYNKRSGKSHPREFKHRGSG</sequence>
<dbReference type="CDD" id="cd21175">
    <property type="entry name" value="LPMO_AA9"/>
    <property type="match status" value="1"/>
</dbReference>
<keyword evidence="3" id="KW-0964">Secreted</keyword>